<organism evidence="1 2">
    <name type="scientific">Clunio marinus</name>
    <dbReference type="NCBI Taxonomy" id="568069"/>
    <lineage>
        <taxon>Eukaryota</taxon>
        <taxon>Metazoa</taxon>
        <taxon>Ecdysozoa</taxon>
        <taxon>Arthropoda</taxon>
        <taxon>Hexapoda</taxon>
        <taxon>Insecta</taxon>
        <taxon>Pterygota</taxon>
        <taxon>Neoptera</taxon>
        <taxon>Endopterygota</taxon>
        <taxon>Diptera</taxon>
        <taxon>Nematocera</taxon>
        <taxon>Chironomoidea</taxon>
        <taxon>Chironomidae</taxon>
        <taxon>Clunio</taxon>
    </lineage>
</organism>
<evidence type="ECO:0000313" key="1">
    <source>
        <dbReference type="EMBL" id="CRK96772.1"/>
    </source>
</evidence>
<dbReference type="AlphaFoldDB" id="A0A1J1IB40"/>
<name>A0A1J1IB40_9DIPT</name>
<gene>
    <name evidence="1" type="ORF">CLUMA_CG010274</name>
</gene>
<sequence length="61" mass="6738">MPHDLSFNLTPISISEKHCHGRLRKKINLLDGLAHEIEIFSRSLSSPGLELMQTPSAVVTA</sequence>
<keyword evidence="2" id="KW-1185">Reference proteome</keyword>
<dbReference type="EMBL" id="CVRI01000044">
    <property type="protein sequence ID" value="CRK96772.1"/>
    <property type="molecule type" value="Genomic_DNA"/>
</dbReference>
<dbReference type="Proteomes" id="UP000183832">
    <property type="component" value="Unassembled WGS sequence"/>
</dbReference>
<proteinExistence type="predicted"/>
<evidence type="ECO:0000313" key="2">
    <source>
        <dbReference type="Proteomes" id="UP000183832"/>
    </source>
</evidence>
<protein>
    <submittedName>
        <fullName evidence="1">CLUMA_CG010274, isoform A</fullName>
    </submittedName>
</protein>
<reference evidence="1 2" key="1">
    <citation type="submission" date="2015-04" db="EMBL/GenBank/DDBJ databases">
        <authorList>
            <person name="Syromyatnikov M.Y."/>
            <person name="Popov V.N."/>
        </authorList>
    </citation>
    <scope>NUCLEOTIDE SEQUENCE [LARGE SCALE GENOMIC DNA]</scope>
</reference>
<accession>A0A1J1IB40</accession>